<feature type="region of interest" description="Disordered" evidence="1">
    <location>
        <begin position="38"/>
        <end position="60"/>
    </location>
</feature>
<evidence type="ECO:0000313" key="2">
    <source>
        <dbReference type="EMBL" id="MFC6357446.1"/>
    </source>
</evidence>
<gene>
    <name evidence="2" type="ORF">ACFQB0_15150</name>
</gene>
<accession>A0ABW1VHQ6</accession>
<protein>
    <submittedName>
        <fullName evidence="2">Uncharacterized protein</fullName>
    </submittedName>
</protein>
<proteinExistence type="predicted"/>
<sequence length="60" mass="6822">MDDHFASGSKLTDPKLWSVLDKAMTMYDLAEHVEEKAMAHPRPARVVGRRWKRRQEGGGA</sequence>
<keyword evidence="3" id="KW-1185">Reference proteome</keyword>
<organism evidence="2 3">
    <name type="scientific">Luethyella okanaganae</name>
    <dbReference type="NCBI Taxonomy" id="69372"/>
    <lineage>
        <taxon>Bacteria</taxon>
        <taxon>Bacillati</taxon>
        <taxon>Actinomycetota</taxon>
        <taxon>Actinomycetes</taxon>
        <taxon>Micrococcales</taxon>
        <taxon>Microbacteriaceae</taxon>
        <taxon>Luethyella</taxon>
    </lineage>
</organism>
<reference evidence="3" key="1">
    <citation type="journal article" date="2019" name="Int. J. Syst. Evol. Microbiol.">
        <title>The Global Catalogue of Microorganisms (GCM) 10K type strain sequencing project: providing services to taxonomists for standard genome sequencing and annotation.</title>
        <authorList>
            <consortium name="The Broad Institute Genomics Platform"/>
            <consortium name="The Broad Institute Genome Sequencing Center for Infectious Disease"/>
            <person name="Wu L."/>
            <person name="Ma J."/>
        </authorList>
    </citation>
    <scope>NUCLEOTIDE SEQUENCE [LARGE SCALE GENOMIC DNA]</scope>
    <source>
        <strain evidence="3">CCUG 43304</strain>
    </source>
</reference>
<name>A0ABW1VHQ6_9MICO</name>
<evidence type="ECO:0000256" key="1">
    <source>
        <dbReference type="SAM" id="MobiDB-lite"/>
    </source>
</evidence>
<dbReference type="EMBL" id="JBHSTP010000004">
    <property type="protein sequence ID" value="MFC6357446.1"/>
    <property type="molecule type" value="Genomic_DNA"/>
</dbReference>
<comment type="caution">
    <text evidence="2">The sequence shown here is derived from an EMBL/GenBank/DDBJ whole genome shotgun (WGS) entry which is preliminary data.</text>
</comment>
<evidence type="ECO:0000313" key="3">
    <source>
        <dbReference type="Proteomes" id="UP001596306"/>
    </source>
</evidence>
<dbReference type="Proteomes" id="UP001596306">
    <property type="component" value="Unassembled WGS sequence"/>
</dbReference>
<dbReference type="RefSeq" id="WP_386733264.1">
    <property type="nucleotide sequence ID" value="NZ_JBHSTP010000004.1"/>
</dbReference>